<dbReference type="GO" id="GO:0016616">
    <property type="term" value="F:oxidoreductase activity, acting on the CH-OH group of donors, NAD or NADP as acceptor"/>
    <property type="evidence" value="ECO:0007669"/>
    <property type="project" value="UniProtKB-ARBA"/>
</dbReference>
<evidence type="ECO:0000256" key="1">
    <source>
        <dbReference type="ARBA" id="ARBA00022723"/>
    </source>
</evidence>
<dbReference type="InterPro" id="IPR036291">
    <property type="entry name" value="NAD(P)-bd_dom_sf"/>
</dbReference>
<comment type="cofactor">
    <cofactor evidence="4">
        <name>Zn(2+)</name>
        <dbReference type="ChEBI" id="CHEBI:29105"/>
    </cofactor>
</comment>
<proteinExistence type="inferred from homology"/>
<keyword evidence="2 4" id="KW-0862">Zinc</keyword>
<evidence type="ECO:0000256" key="3">
    <source>
        <dbReference type="ARBA" id="ARBA00023002"/>
    </source>
</evidence>
<dbReference type="Gene3D" id="3.90.180.10">
    <property type="entry name" value="Medium-chain alcohol dehydrogenases, catalytic domain"/>
    <property type="match status" value="1"/>
</dbReference>
<dbReference type="InterPro" id="IPR020843">
    <property type="entry name" value="ER"/>
</dbReference>
<comment type="similarity">
    <text evidence="4">Belongs to the zinc-containing alcohol dehydrogenase family.</text>
</comment>
<dbReference type="InterPro" id="IPR013154">
    <property type="entry name" value="ADH-like_N"/>
</dbReference>
<evidence type="ECO:0000256" key="2">
    <source>
        <dbReference type="ARBA" id="ARBA00022833"/>
    </source>
</evidence>
<gene>
    <name evidence="6" type="ORF">C4520_10155</name>
</gene>
<evidence type="ECO:0000259" key="5">
    <source>
        <dbReference type="SMART" id="SM00829"/>
    </source>
</evidence>
<dbReference type="Gene3D" id="3.40.50.720">
    <property type="entry name" value="NAD(P)-binding Rossmann-like Domain"/>
    <property type="match status" value="1"/>
</dbReference>
<feature type="domain" description="Enoyl reductase (ER)" evidence="5">
    <location>
        <begin position="8"/>
        <end position="334"/>
    </location>
</feature>
<keyword evidence="1 4" id="KW-0479">Metal-binding</keyword>
<dbReference type="GO" id="GO:0008270">
    <property type="term" value="F:zinc ion binding"/>
    <property type="evidence" value="ECO:0007669"/>
    <property type="project" value="InterPro"/>
</dbReference>
<dbReference type="PANTHER" id="PTHR43401:SF2">
    <property type="entry name" value="L-THREONINE 3-DEHYDROGENASE"/>
    <property type="match status" value="1"/>
</dbReference>
<dbReference type="InterPro" id="IPR002328">
    <property type="entry name" value="ADH_Zn_CS"/>
</dbReference>
<protein>
    <submittedName>
        <fullName evidence="6">Alcohol dehydrogenase</fullName>
    </submittedName>
</protein>
<evidence type="ECO:0000256" key="4">
    <source>
        <dbReference type="RuleBase" id="RU361277"/>
    </source>
</evidence>
<dbReference type="Proteomes" id="UP000265882">
    <property type="component" value="Unassembled WGS sequence"/>
</dbReference>
<dbReference type="SMART" id="SM00829">
    <property type="entry name" value="PKS_ER"/>
    <property type="match status" value="1"/>
</dbReference>
<keyword evidence="3" id="KW-0560">Oxidoreductase</keyword>
<dbReference type="InterPro" id="IPR013149">
    <property type="entry name" value="ADH-like_C"/>
</dbReference>
<evidence type="ECO:0000313" key="7">
    <source>
        <dbReference type="Proteomes" id="UP000265882"/>
    </source>
</evidence>
<dbReference type="InterPro" id="IPR050129">
    <property type="entry name" value="Zn_alcohol_dh"/>
</dbReference>
<dbReference type="Pfam" id="PF08240">
    <property type="entry name" value="ADH_N"/>
    <property type="match status" value="1"/>
</dbReference>
<dbReference type="PANTHER" id="PTHR43401">
    <property type="entry name" value="L-THREONINE 3-DEHYDROGENASE"/>
    <property type="match status" value="1"/>
</dbReference>
<name>A0A3A4NTJ0_ABYX5</name>
<dbReference type="EMBL" id="QZKU01000068">
    <property type="protein sequence ID" value="RJP21366.1"/>
    <property type="molecule type" value="Genomic_DNA"/>
</dbReference>
<dbReference type="PROSITE" id="PS00059">
    <property type="entry name" value="ADH_ZINC"/>
    <property type="match status" value="1"/>
</dbReference>
<sequence>MKALMLKGPRDVSLEEVPIAPAGSSGVKIRVKRGLICGTDHSMFTGSFPVPGDYPFFIGHELAGVVEEVGPNVRDIAPGQIAVTNPVLFCGECYRCRNGQQHYCERLTELWKPNGGFSEYIVVDAQQTFTVPEGISLDQAAFAEPVSVCVHCIDMADIKPGMSVAITGAGPIGLILLQLAIRSGAAFTFVSEPVASKREMARRLGADAVVDPSVEDVQEKAFAATGNKGFDVVIEASGNAQAVQDAYNITGSKASLFYFAVYPMDLTLSLSLFMLYFKELTIKGVFFSPYTFPRAINILPKLQLSDLITHRLPLERAAEAFALYETGQPIKIAIEC</sequence>
<dbReference type="SUPFAM" id="SSF50129">
    <property type="entry name" value="GroES-like"/>
    <property type="match status" value="1"/>
</dbReference>
<accession>A0A3A4NTJ0</accession>
<dbReference type="InterPro" id="IPR011032">
    <property type="entry name" value="GroES-like_sf"/>
</dbReference>
<evidence type="ECO:0000313" key="6">
    <source>
        <dbReference type="EMBL" id="RJP21366.1"/>
    </source>
</evidence>
<comment type="caution">
    <text evidence="6">The sequence shown here is derived from an EMBL/GenBank/DDBJ whole genome shotgun (WGS) entry which is preliminary data.</text>
</comment>
<dbReference type="Pfam" id="PF00107">
    <property type="entry name" value="ADH_zinc_N"/>
    <property type="match status" value="1"/>
</dbReference>
<reference evidence="6 7" key="1">
    <citation type="journal article" date="2017" name="ISME J.">
        <title>Energy and carbon metabolisms in a deep terrestrial subsurface fluid microbial community.</title>
        <authorList>
            <person name="Momper L."/>
            <person name="Jungbluth S.P."/>
            <person name="Lee M.D."/>
            <person name="Amend J.P."/>
        </authorList>
    </citation>
    <scope>NUCLEOTIDE SEQUENCE [LARGE SCALE GENOMIC DNA]</scope>
    <source>
        <strain evidence="6">SURF_5</strain>
    </source>
</reference>
<dbReference type="AlphaFoldDB" id="A0A3A4NTJ0"/>
<organism evidence="6 7">
    <name type="scientific">Abyssobacteria bacterium (strain SURF_5)</name>
    <dbReference type="NCBI Taxonomy" id="2093360"/>
    <lineage>
        <taxon>Bacteria</taxon>
        <taxon>Pseudomonadati</taxon>
        <taxon>Candidatus Hydrogenedentota</taxon>
        <taxon>Candidatus Abyssobacteria</taxon>
    </lineage>
</organism>
<dbReference type="SUPFAM" id="SSF51735">
    <property type="entry name" value="NAD(P)-binding Rossmann-fold domains"/>
    <property type="match status" value="1"/>
</dbReference>